<evidence type="ECO:0000313" key="2">
    <source>
        <dbReference type="Proteomes" id="UP000019678"/>
    </source>
</evidence>
<keyword evidence="2" id="KW-1185">Reference proteome</keyword>
<dbReference type="Proteomes" id="UP000019678">
    <property type="component" value="Unassembled WGS sequence"/>
</dbReference>
<protein>
    <recommendedName>
        <fullName evidence="3">YkgJ family cysteine cluster protein</fullName>
    </recommendedName>
</protein>
<evidence type="ECO:0000313" key="1">
    <source>
        <dbReference type="EMBL" id="EYF04133.1"/>
    </source>
</evidence>
<gene>
    <name evidence="1" type="ORF">CAP_4816</name>
</gene>
<name>A0A017T4F6_9BACT</name>
<dbReference type="OrthoDB" id="275146at2"/>
<dbReference type="Pfam" id="PF03692">
    <property type="entry name" value="CxxCxxCC"/>
    <property type="match status" value="1"/>
</dbReference>
<dbReference type="STRING" id="1192034.CAP_4816"/>
<dbReference type="EMBL" id="ASRX01000038">
    <property type="protein sequence ID" value="EYF04133.1"/>
    <property type="molecule type" value="Genomic_DNA"/>
</dbReference>
<sequence length="132" mass="15181">MAKRSIPMRLALLESTGTPLADASTPACQGCTALCCHDLAWPIARPTTPAEIDETRWRLHFDTVKIFIRGDAWYMITEGRCIYLGEDSRCTIYERRPQQCRTHGPPYCQRYIRLDDVEITTPEELEAHLARR</sequence>
<comment type="caution">
    <text evidence="1">The sequence shown here is derived from an EMBL/GenBank/DDBJ whole genome shotgun (WGS) entry which is preliminary data.</text>
</comment>
<reference evidence="1 2" key="1">
    <citation type="submission" date="2013-05" db="EMBL/GenBank/DDBJ databases">
        <title>Genome assembly of Chondromyces apiculatus DSM 436.</title>
        <authorList>
            <person name="Sharma G."/>
            <person name="Khatri I."/>
            <person name="Kaur C."/>
            <person name="Mayilraj S."/>
            <person name="Subramanian S."/>
        </authorList>
    </citation>
    <scope>NUCLEOTIDE SEQUENCE [LARGE SCALE GENOMIC DNA]</scope>
    <source>
        <strain evidence="1 2">DSM 436</strain>
    </source>
</reference>
<dbReference type="AlphaFoldDB" id="A0A017T4F6"/>
<organism evidence="1 2">
    <name type="scientific">Chondromyces apiculatus DSM 436</name>
    <dbReference type="NCBI Taxonomy" id="1192034"/>
    <lineage>
        <taxon>Bacteria</taxon>
        <taxon>Pseudomonadati</taxon>
        <taxon>Myxococcota</taxon>
        <taxon>Polyangia</taxon>
        <taxon>Polyangiales</taxon>
        <taxon>Polyangiaceae</taxon>
        <taxon>Chondromyces</taxon>
    </lineage>
</organism>
<dbReference type="eggNOG" id="COG0727">
    <property type="taxonomic scope" value="Bacteria"/>
</dbReference>
<evidence type="ECO:0008006" key="3">
    <source>
        <dbReference type="Google" id="ProtNLM"/>
    </source>
</evidence>
<accession>A0A017T4F6</accession>
<dbReference type="InterPro" id="IPR005358">
    <property type="entry name" value="Puta_zinc/iron-chelating_dom"/>
</dbReference>
<proteinExistence type="predicted"/>